<dbReference type="Pfam" id="PF00905">
    <property type="entry name" value="Transpeptidase"/>
    <property type="match status" value="1"/>
</dbReference>
<dbReference type="AlphaFoldDB" id="A0A1F7I5J9"/>
<keyword evidence="4 10" id="KW-0812">Transmembrane</keyword>
<dbReference type="InterPro" id="IPR001460">
    <property type="entry name" value="PCN-bd_Tpept"/>
</dbReference>
<name>A0A1F7I5J9_9BACT</name>
<evidence type="ECO:0000259" key="11">
    <source>
        <dbReference type="Pfam" id="PF00905"/>
    </source>
</evidence>
<keyword evidence="5" id="KW-0133">Cell shape</keyword>
<proteinExistence type="predicted"/>
<evidence type="ECO:0000256" key="6">
    <source>
        <dbReference type="ARBA" id="ARBA00022984"/>
    </source>
</evidence>
<evidence type="ECO:0000256" key="5">
    <source>
        <dbReference type="ARBA" id="ARBA00022960"/>
    </source>
</evidence>
<dbReference type="InterPro" id="IPR012338">
    <property type="entry name" value="Beta-lactam/transpept-like"/>
</dbReference>
<dbReference type="GO" id="GO:0008658">
    <property type="term" value="F:penicillin binding"/>
    <property type="evidence" value="ECO:0007669"/>
    <property type="project" value="InterPro"/>
</dbReference>
<dbReference type="EMBL" id="MGAD01000013">
    <property type="protein sequence ID" value="OGK38644.1"/>
    <property type="molecule type" value="Genomic_DNA"/>
</dbReference>
<dbReference type="InterPro" id="IPR036138">
    <property type="entry name" value="PBP_dimer_sf"/>
</dbReference>
<dbReference type="InterPro" id="IPR050515">
    <property type="entry name" value="Beta-lactam/transpept"/>
</dbReference>
<dbReference type="GO" id="GO:0005886">
    <property type="term" value="C:plasma membrane"/>
    <property type="evidence" value="ECO:0007669"/>
    <property type="project" value="TreeGrafter"/>
</dbReference>
<organism evidence="13 14">
    <name type="scientific">Candidatus Roizmanbacteria bacterium RIFCSPHIGHO2_12_FULL_42_10</name>
    <dbReference type="NCBI Taxonomy" id="1802053"/>
    <lineage>
        <taxon>Bacteria</taxon>
        <taxon>Candidatus Roizmaniibacteriota</taxon>
    </lineage>
</organism>
<keyword evidence="3" id="KW-1003">Cell membrane</keyword>
<accession>A0A1F7I5J9</accession>
<reference evidence="13 14" key="1">
    <citation type="journal article" date="2016" name="Nat. Commun.">
        <title>Thousands of microbial genomes shed light on interconnected biogeochemical processes in an aquifer system.</title>
        <authorList>
            <person name="Anantharaman K."/>
            <person name="Brown C.T."/>
            <person name="Hug L.A."/>
            <person name="Sharon I."/>
            <person name="Castelle C.J."/>
            <person name="Probst A.J."/>
            <person name="Thomas B.C."/>
            <person name="Singh A."/>
            <person name="Wilkins M.J."/>
            <person name="Karaoz U."/>
            <person name="Brodie E.L."/>
            <person name="Williams K.H."/>
            <person name="Hubbard S.S."/>
            <person name="Banfield J.F."/>
        </authorList>
    </citation>
    <scope>NUCLEOTIDE SEQUENCE [LARGE SCALE GENOMIC DNA]</scope>
</reference>
<gene>
    <name evidence="13" type="ORF">A3F32_02450</name>
</gene>
<feature type="transmembrane region" description="Helical" evidence="10">
    <location>
        <begin position="30"/>
        <end position="48"/>
    </location>
</feature>
<evidence type="ECO:0000256" key="8">
    <source>
        <dbReference type="ARBA" id="ARBA00023136"/>
    </source>
</evidence>
<evidence type="ECO:0000256" key="1">
    <source>
        <dbReference type="ARBA" id="ARBA00004167"/>
    </source>
</evidence>
<evidence type="ECO:0000256" key="10">
    <source>
        <dbReference type="SAM" id="Phobius"/>
    </source>
</evidence>
<dbReference type="Pfam" id="PF03717">
    <property type="entry name" value="PBP_dimer"/>
    <property type="match status" value="1"/>
</dbReference>
<evidence type="ECO:0000313" key="14">
    <source>
        <dbReference type="Proteomes" id="UP000178076"/>
    </source>
</evidence>
<keyword evidence="7 10" id="KW-1133">Transmembrane helix</keyword>
<keyword evidence="8 10" id="KW-0472">Membrane</keyword>
<evidence type="ECO:0000256" key="4">
    <source>
        <dbReference type="ARBA" id="ARBA00022692"/>
    </source>
</evidence>
<evidence type="ECO:0000256" key="3">
    <source>
        <dbReference type="ARBA" id="ARBA00022475"/>
    </source>
</evidence>
<evidence type="ECO:0000256" key="7">
    <source>
        <dbReference type="ARBA" id="ARBA00022989"/>
    </source>
</evidence>
<comment type="subcellular location">
    <subcellularLocation>
        <location evidence="2">Cell membrane</location>
    </subcellularLocation>
    <subcellularLocation>
        <location evidence="1">Membrane</location>
        <topology evidence="1">Single-pass membrane protein</topology>
    </subcellularLocation>
</comment>
<dbReference type="PANTHER" id="PTHR30627:SF2">
    <property type="entry name" value="PEPTIDOGLYCAN D,D-TRANSPEPTIDASE MRDA"/>
    <property type="match status" value="1"/>
</dbReference>
<sequence length="564" mass="62480">MAFKLAPFSKAVYDVKFKPDRPPETHARRYFIALAVAIAFLTLIARLFQLTIVKGAYYRYLAENNRLREYALDGPRGVIFDRKGIVLARSGSERDKDGNVRRYYTQGPALAHVIGYRQKASKNSLKHDACPHPLKSNDKIGAKGVEYVFECHLRPTKGMKLVETNAQGKEIRAISQVEPKPGNDLKLSIDSELQTKTLEAIQGDTIKSPTLTTYSDRKIAVVALKPQTGEVLELFSYPTYDPQDFEDGSATVTSYLTAPDKPLFDRALLGTYPPGSVFKPIVAVGALETGAITEDETIVDNGFLKAGPLTFNNWYYAQYGRTEGAVDLRKAIRRSNDIYFYTIGAKLTPKGIQDWAHKFGLGRKSGIQLDDAIGHIPTEFWKKEVLGERWYLGDTYNLSIGQGYMLVTPLQIAQETSVIANQGKLCRPTILKIGAAENKEIDGSDRSRCLDLHISKETVTAVREGMHQACLSGGTGWPFFDFRAGPVDPNASESAKPRIEVGCKTGTAESQSKDHAPHAWFTVFAPFDNPEIVLTVLVENSGEGSNVAAPLAKEILRQYFERTD</sequence>
<dbReference type="PANTHER" id="PTHR30627">
    <property type="entry name" value="PEPTIDOGLYCAN D,D-TRANSPEPTIDASE"/>
    <property type="match status" value="1"/>
</dbReference>
<feature type="domain" description="Penicillin-binding protein dimerisation" evidence="12">
    <location>
        <begin position="100"/>
        <end position="173"/>
    </location>
</feature>
<dbReference type="Gene3D" id="3.90.1310.10">
    <property type="entry name" value="Penicillin-binding protein 2a (Domain 2)"/>
    <property type="match status" value="1"/>
</dbReference>
<dbReference type="SUPFAM" id="SSF56519">
    <property type="entry name" value="Penicillin binding protein dimerisation domain"/>
    <property type="match status" value="1"/>
</dbReference>
<dbReference type="SUPFAM" id="SSF56601">
    <property type="entry name" value="beta-lactamase/transpeptidase-like"/>
    <property type="match status" value="1"/>
</dbReference>
<evidence type="ECO:0000259" key="12">
    <source>
        <dbReference type="Pfam" id="PF03717"/>
    </source>
</evidence>
<dbReference type="Proteomes" id="UP000178076">
    <property type="component" value="Unassembled WGS sequence"/>
</dbReference>
<evidence type="ECO:0000256" key="9">
    <source>
        <dbReference type="ARBA" id="ARBA00023316"/>
    </source>
</evidence>
<feature type="domain" description="Penicillin-binding protein transpeptidase" evidence="11">
    <location>
        <begin position="220"/>
        <end position="556"/>
    </location>
</feature>
<keyword evidence="6" id="KW-0573">Peptidoglycan synthesis</keyword>
<evidence type="ECO:0000256" key="2">
    <source>
        <dbReference type="ARBA" id="ARBA00004236"/>
    </source>
</evidence>
<evidence type="ECO:0008006" key="15">
    <source>
        <dbReference type="Google" id="ProtNLM"/>
    </source>
</evidence>
<keyword evidence="9" id="KW-0961">Cell wall biogenesis/degradation</keyword>
<dbReference type="GO" id="GO:0071555">
    <property type="term" value="P:cell wall organization"/>
    <property type="evidence" value="ECO:0007669"/>
    <property type="project" value="TreeGrafter"/>
</dbReference>
<protein>
    <recommendedName>
        <fullName evidence="15">Penicillin-binding protein 2</fullName>
    </recommendedName>
</protein>
<comment type="caution">
    <text evidence="13">The sequence shown here is derived from an EMBL/GenBank/DDBJ whole genome shotgun (WGS) entry which is preliminary data.</text>
</comment>
<dbReference type="InterPro" id="IPR005311">
    <property type="entry name" value="PBP_dimer"/>
</dbReference>
<evidence type="ECO:0000313" key="13">
    <source>
        <dbReference type="EMBL" id="OGK38644.1"/>
    </source>
</evidence>
<dbReference type="Gene3D" id="3.40.710.10">
    <property type="entry name" value="DD-peptidase/beta-lactamase superfamily"/>
    <property type="match status" value="1"/>
</dbReference>